<dbReference type="Pfam" id="PF02566">
    <property type="entry name" value="OsmC"/>
    <property type="match status" value="1"/>
</dbReference>
<name>A0A1C3K821_9BURK</name>
<evidence type="ECO:0000313" key="2">
    <source>
        <dbReference type="EMBL" id="SOE48559.1"/>
    </source>
</evidence>
<dbReference type="EMBL" id="FLRC01000055">
    <property type="protein sequence ID" value="SBT27681.1"/>
    <property type="molecule type" value="Genomic_DNA"/>
</dbReference>
<dbReference type="OrthoDB" id="9795405at2"/>
<dbReference type="InterPro" id="IPR052707">
    <property type="entry name" value="OsmC_Ohr_Peroxiredoxin"/>
</dbReference>
<evidence type="ECO:0000313" key="1">
    <source>
        <dbReference type="EMBL" id="SBT27681.1"/>
    </source>
</evidence>
<dbReference type="RefSeq" id="WP_067759674.1">
    <property type="nucleotide sequence ID" value="NZ_LT907988.1"/>
</dbReference>
<dbReference type="PANTHER" id="PTHR42830:SF2">
    <property type="entry name" value="OSMC_OHR FAMILY PROTEIN"/>
    <property type="match status" value="1"/>
</dbReference>
<dbReference type="InterPro" id="IPR036102">
    <property type="entry name" value="OsmC/Ohrsf"/>
</dbReference>
<evidence type="ECO:0000313" key="3">
    <source>
        <dbReference type="Proteomes" id="UP000078558"/>
    </source>
</evidence>
<keyword evidence="3" id="KW-1185">Reference proteome</keyword>
<protein>
    <submittedName>
        <fullName evidence="1">OsmC/Ohr family protein</fullName>
    </submittedName>
</protein>
<dbReference type="KEGG" id="odi:ODI_R1509"/>
<reference evidence="1 3" key="1">
    <citation type="submission" date="2016-06" db="EMBL/GenBank/DDBJ databases">
        <authorList>
            <person name="Kjaerup R.B."/>
            <person name="Dalgaard T.S."/>
            <person name="Juul-Madsen H.R."/>
        </authorList>
    </citation>
    <scope>NUCLEOTIDE SEQUENCE [LARGE SCALE GENOMIC DNA]</scope>
    <source>
        <strain evidence="1">Orrdi1</strain>
    </source>
</reference>
<dbReference type="AlphaFoldDB" id="A0A1C3K821"/>
<proteinExistence type="predicted"/>
<sequence length="151" mass="16236">MATFTAEVEWSSAEGTIPGAPYSRAHTWRFDGGLAVPASASPHAVPVPESDPAAVDPEEALVAAASSCHMLWFLAIAATQGWTVLRYRDRAQGELGRFPDGGEGMVAIALRPEIVFADPQPSAEECDALHAQAHHRCYIANSLRARLTWRA</sequence>
<accession>A0A1C3K821</accession>
<dbReference type="STRING" id="1851544.ODI_00670"/>
<dbReference type="PANTHER" id="PTHR42830">
    <property type="entry name" value="OSMOTICALLY INDUCIBLE FAMILY PROTEIN"/>
    <property type="match status" value="1"/>
</dbReference>
<dbReference type="SUPFAM" id="SSF82784">
    <property type="entry name" value="OsmC-like"/>
    <property type="match status" value="1"/>
</dbReference>
<dbReference type="EMBL" id="LT907988">
    <property type="protein sequence ID" value="SOE48559.1"/>
    <property type="molecule type" value="Genomic_DNA"/>
</dbReference>
<reference evidence="2 3" key="2">
    <citation type="submission" date="2017-08" db="EMBL/GenBank/DDBJ databases">
        <authorList>
            <person name="de Groot N.N."/>
        </authorList>
    </citation>
    <scope>NUCLEOTIDE SEQUENCE [LARGE SCALE GENOMIC DNA]</scope>
    <source>
        <strain evidence="2">Orrdi1</strain>
    </source>
</reference>
<dbReference type="Gene3D" id="3.30.300.20">
    <property type="match status" value="1"/>
</dbReference>
<gene>
    <name evidence="1" type="ORF">ODI_00670</name>
    <name evidence="2" type="ORF">ODI_R1509</name>
</gene>
<dbReference type="InterPro" id="IPR015946">
    <property type="entry name" value="KH_dom-like_a/b"/>
</dbReference>
<organism evidence="1 3">
    <name type="scientific">Orrella dioscoreae</name>
    <dbReference type="NCBI Taxonomy" id="1851544"/>
    <lineage>
        <taxon>Bacteria</taxon>
        <taxon>Pseudomonadati</taxon>
        <taxon>Pseudomonadota</taxon>
        <taxon>Betaproteobacteria</taxon>
        <taxon>Burkholderiales</taxon>
        <taxon>Alcaligenaceae</taxon>
        <taxon>Orrella</taxon>
    </lineage>
</organism>
<dbReference type="InterPro" id="IPR003718">
    <property type="entry name" value="OsmC/Ohr_fam"/>
</dbReference>
<dbReference type="Proteomes" id="UP000078558">
    <property type="component" value="Chromosome I"/>
</dbReference>